<evidence type="ECO:0000256" key="2">
    <source>
        <dbReference type="ARBA" id="ARBA00006363"/>
    </source>
</evidence>
<evidence type="ECO:0000313" key="7">
    <source>
        <dbReference type="EMBL" id="EYU15159.1"/>
    </source>
</evidence>
<dbReference type="PROSITE" id="PS50994">
    <property type="entry name" value="INTEGRASE"/>
    <property type="match status" value="1"/>
</dbReference>
<proteinExistence type="inferred from homology"/>
<dbReference type="SUPFAM" id="SSF46689">
    <property type="entry name" value="Homeodomain-like"/>
    <property type="match status" value="1"/>
</dbReference>
<dbReference type="AlphaFoldDB" id="A0A022PHZ4"/>
<dbReference type="PANTHER" id="PTHR10948:SF23">
    <property type="entry name" value="TRANSPOSASE INSI FOR INSERTION SEQUENCE ELEMENT IS30A-RELATED"/>
    <property type="match status" value="1"/>
</dbReference>
<accession>A0A022PHZ4</accession>
<dbReference type="NCBIfam" id="NF033563">
    <property type="entry name" value="transpos_IS30"/>
    <property type="match status" value="1"/>
</dbReference>
<dbReference type="InterPro" id="IPR051917">
    <property type="entry name" value="Transposase-Integrase"/>
</dbReference>
<dbReference type="GO" id="GO:0003677">
    <property type="term" value="F:DNA binding"/>
    <property type="evidence" value="ECO:0007669"/>
    <property type="project" value="UniProtKB-KW"/>
</dbReference>
<dbReference type="InterPro" id="IPR012337">
    <property type="entry name" value="RNaseH-like_sf"/>
</dbReference>
<name>A0A022PHZ4_9GAMM</name>
<comment type="function">
    <text evidence="1">Required for the transposition of the insertion element.</text>
</comment>
<dbReference type="GO" id="GO:0006313">
    <property type="term" value="P:DNA transposition"/>
    <property type="evidence" value="ECO:0007669"/>
    <property type="project" value="InterPro"/>
</dbReference>
<dbReference type="Pfam" id="PF00665">
    <property type="entry name" value="rve"/>
    <property type="match status" value="1"/>
</dbReference>
<organism evidence="7 8">
    <name type="scientific">Photorhabdus aegyptia</name>
    <dbReference type="NCBI Taxonomy" id="2805098"/>
    <lineage>
        <taxon>Bacteria</taxon>
        <taxon>Pseudomonadati</taxon>
        <taxon>Pseudomonadota</taxon>
        <taxon>Gammaproteobacteria</taxon>
        <taxon>Enterobacterales</taxon>
        <taxon>Morganellaceae</taxon>
        <taxon>Photorhabdus</taxon>
    </lineage>
</organism>
<keyword evidence="8" id="KW-1185">Reference proteome</keyword>
<comment type="similarity">
    <text evidence="2">Belongs to the transposase IS30 family.</text>
</comment>
<dbReference type="GO" id="GO:0015074">
    <property type="term" value="P:DNA integration"/>
    <property type="evidence" value="ECO:0007669"/>
    <property type="project" value="InterPro"/>
</dbReference>
<dbReference type="InterPro" id="IPR053392">
    <property type="entry name" value="Transposase_IS30-like"/>
</dbReference>
<keyword evidence="5" id="KW-0233">DNA recombination</keyword>
<sequence>MTYIQLTETERYQISSLKKAGFSQRFIAESLKRSLSTISRELKRNQEVQTYCPEQAHLKGLARRHFAKKAVKITPEVKKWIKRLIWQDLSSEQVVDYLKRHKGIFLHHETIYRLIYQDKIEGGDLWQHLRIARKPYRKRYGRYEKRGKIKNRVSIDERPEFVDKKERIGDWEGDTIMGKDKKSVLLTLVDRKTLYTIIVKLDSKRASEVAKAVVKVLYQLKQMVKTITFDNGLEFAEHEIMSKKLETQIYFAHPYSPWERGINENINGLIRQYFPKGTDFNEVSDQEINFVVNRLNNRPRKTRGGKTPNELFKGIRTCLLPD</sequence>
<dbReference type="PROSITE" id="PS01043">
    <property type="entry name" value="TRANSPOSASE_IS30"/>
    <property type="match status" value="1"/>
</dbReference>
<evidence type="ECO:0000313" key="8">
    <source>
        <dbReference type="Proteomes" id="UP000023464"/>
    </source>
</evidence>
<evidence type="ECO:0000256" key="5">
    <source>
        <dbReference type="ARBA" id="ARBA00023172"/>
    </source>
</evidence>
<dbReference type="InterPro" id="IPR001598">
    <property type="entry name" value="Transposase_IS30_CS"/>
</dbReference>
<keyword evidence="3" id="KW-0815">Transposition</keyword>
<dbReference type="PATRIC" id="fig|1393736.3.peg.2382"/>
<dbReference type="Gene3D" id="1.10.10.60">
    <property type="entry name" value="Homeodomain-like"/>
    <property type="match status" value="1"/>
</dbReference>
<dbReference type="Pfam" id="PF13936">
    <property type="entry name" value="HTH_38"/>
    <property type="match status" value="1"/>
</dbReference>
<dbReference type="GO" id="GO:0005829">
    <property type="term" value="C:cytosol"/>
    <property type="evidence" value="ECO:0007669"/>
    <property type="project" value="TreeGrafter"/>
</dbReference>
<dbReference type="RefSeq" id="WP_036779017.1">
    <property type="nucleotide sequence ID" value="NZ_CAWLTM010000084.1"/>
</dbReference>
<dbReference type="GO" id="GO:0004803">
    <property type="term" value="F:transposase activity"/>
    <property type="evidence" value="ECO:0007669"/>
    <property type="project" value="InterPro"/>
</dbReference>
<dbReference type="Proteomes" id="UP000023464">
    <property type="component" value="Unassembled WGS sequence"/>
</dbReference>
<dbReference type="EMBL" id="JFGV01000031">
    <property type="protein sequence ID" value="EYU15159.1"/>
    <property type="molecule type" value="Genomic_DNA"/>
</dbReference>
<gene>
    <name evidence="7" type="ORF">BA1DRAFT_02336</name>
</gene>
<dbReference type="InterPro" id="IPR009057">
    <property type="entry name" value="Homeodomain-like_sf"/>
</dbReference>
<evidence type="ECO:0000256" key="3">
    <source>
        <dbReference type="ARBA" id="ARBA00022578"/>
    </source>
</evidence>
<dbReference type="InterPro" id="IPR001584">
    <property type="entry name" value="Integrase_cat-core"/>
</dbReference>
<feature type="domain" description="Integrase catalytic" evidence="6">
    <location>
        <begin position="155"/>
        <end position="316"/>
    </location>
</feature>
<evidence type="ECO:0000256" key="4">
    <source>
        <dbReference type="ARBA" id="ARBA00023125"/>
    </source>
</evidence>
<dbReference type="InterPro" id="IPR025246">
    <property type="entry name" value="IS30-like_HTH"/>
</dbReference>
<dbReference type="Gene3D" id="3.30.420.10">
    <property type="entry name" value="Ribonuclease H-like superfamily/Ribonuclease H"/>
    <property type="match status" value="1"/>
</dbReference>
<dbReference type="InterPro" id="IPR036397">
    <property type="entry name" value="RNaseH_sf"/>
</dbReference>
<dbReference type="PANTHER" id="PTHR10948">
    <property type="entry name" value="TRANSPOSASE"/>
    <property type="match status" value="1"/>
</dbReference>
<dbReference type="SUPFAM" id="SSF53098">
    <property type="entry name" value="Ribonuclease H-like"/>
    <property type="match status" value="1"/>
</dbReference>
<evidence type="ECO:0000259" key="6">
    <source>
        <dbReference type="PROSITE" id="PS50994"/>
    </source>
</evidence>
<evidence type="ECO:0000256" key="1">
    <source>
        <dbReference type="ARBA" id="ARBA00002190"/>
    </source>
</evidence>
<reference evidence="7 8" key="1">
    <citation type="submission" date="2014-03" db="EMBL/GenBank/DDBJ databases">
        <title>Draft Genome of Photorhabdus luminescens BA1, an Egyptian Isolate.</title>
        <authorList>
            <person name="Ghazal S."/>
            <person name="Hurst S.G.IV."/>
            <person name="Morris K."/>
            <person name="Thomas K."/>
            <person name="Tisa L.S."/>
        </authorList>
    </citation>
    <scope>NUCLEOTIDE SEQUENCE [LARGE SCALE GENOMIC DNA]</scope>
    <source>
        <strain evidence="7 8">BA1</strain>
    </source>
</reference>
<comment type="caution">
    <text evidence="7">The sequence shown here is derived from an EMBL/GenBank/DDBJ whole genome shotgun (WGS) entry which is preliminary data.</text>
</comment>
<protein>
    <submittedName>
        <fullName evidence="7">Transposase, IS30 family</fullName>
    </submittedName>
</protein>
<keyword evidence="4" id="KW-0238">DNA-binding</keyword>